<feature type="domain" description="N-acetyltransferase" evidence="1">
    <location>
        <begin position="3"/>
        <end position="167"/>
    </location>
</feature>
<name>A0A1T5EJ34_9FLAO</name>
<dbReference type="EMBL" id="FUYL01000013">
    <property type="protein sequence ID" value="SKB83916.1"/>
    <property type="molecule type" value="Genomic_DNA"/>
</dbReference>
<reference evidence="3" key="1">
    <citation type="submission" date="2017-02" db="EMBL/GenBank/DDBJ databases">
        <authorList>
            <person name="Varghese N."/>
            <person name="Submissions S."/>
        </authorList>
    </citation>
    <scope>NUCLEOTIDE SEQUENCE [LARGE SCALE GENOMIC DNA]</scope>
    <source>
        <strain evidence="3">DSM 23546</strain>
    </source>
</reference>
<dbReference type="RefSeq" id="WP_079514296.1">
    <property type="nucleotide sequence ID" value="NZ_CAXBOB010000152.1"/>
</dbReference>
<dbReference type="OrthoDB" id="8221510at2"/>
<keyword evidence="2" id="KW-0808">Transferase</keyword>
<dbReference type="AlphaFoldDB" id="A0A1T5EJ34"/>
<evidence type="ECO:0000313" key="2">
    <source>
        <dbReference type="EMBL" id="SKB83916.1"/>
    </source>
</evidence>
<dbReference type="InterPro" id="IPR000182">
    <property type="entry name" value="GNAT_dom"/>
</dbReference>
<dbReference type="PROSITE" id="PS51186">
    <property type="entry name" value="GNAT"/>
    <property type="match status" value="1"/>
</dbReference>
<evidence type="ECO:0000259" key="1">
    <source>
        <dbReference type="PROSITE" id="PS51186"/>
    </source>
</evidence>
<sequence>MNFSIREATQADLIQIANYFTSKPNEYWLNMGVDPNKLPDKIKLLHILQEEFDKPIEDKQLFYIIWIVDGTAVGHSNINKIKYGQEAEIHLHLWDHENTKKGVGIPMLKLSIKRYFELFKLSKLFCEPYAKNIAPNVIIPKLGFEFMHAVRPNPVGWIHLDVELNSYVLTKEKFNSLKEFYSSSN</sequence>
<dbReference type="Gene3D" id="3.40.630.30">
    <property type="match status" value="1"/>
</dbReference>
<dbReference type="GO" id="GO:0016747">
    <property type="term" value="F:acyltransferase activity, transferring groups other than amino-acyl groups"/>
    <property type="evidence" value="ECO:0007669"/>
    <property type="project" value="InterPro"/>
</dbReference>
<keyword evidence="3" id="KW-1185">Reference proteome</keyword>
<dbReference type="SUPFAM" id="SSF55729">
    <property type="entry name" value="Acyl-CoA N-acyltransferases (Nat)"/>
    <property type="match status" value="1"/>
</dbReference>
<protein>
    <submittedName>
        <fullName evidence="2">Protein N-acetyltransferase, RimJ/RimL family</fullName>
    </submittedName>
</protein>
<proteinExistence type="predicted"/>
<evidence type="ECO:0000313" key="3">
    <source>
        <dbReference type="Proteomes" id="UP000190339"/>
    </source>
</evidence>
<accession>A0A1T5EJ34</accession>
<organism evidence="2 3">
    <name type="scientific">Maribacter arcticus</name>
    <dbReference type="NCBI Taxonomy" id="561365"/>
    <lineage>
        <taxon>Bacteria</taxon>
        <taxon>Pseudomonadati</taxon>
        <taxon>Bacteroidota</taxon>
        <taxon>Flavobacteriia</taxon>
        <taxon>Flavobacteriales</taxon>
        <taxon>Flavobacteriaceae</taxon>
        <taxon>Maribacter</taxon>
    </lineage>
</organism>
<dbReference type="Pfam" id="PF13302">
    <property type="entry name" value="Acetyltransf_3"/>
    <property type="match status" value="1"/>
</dbReference>
<dbReference type="STRING" id="561365.SAMN05660866_03528"/>
<dbReference type="Proteomes" id="UP000190339">
    <property type="component" value="Unassembled WGS sequence"/>
</dbReference>
<gene>
    <name evidence="2" type="ORF">SAMN05660866_03528</name>
</gene>
<dbReference type="InterPro" id="IPR016181">
    <property type="entry name" value="Acyl_CoA_acyltransferase"/>
</dbReference>